<sequence>MGNLSLDCLVVNGTRLLGLSYTSYGSSAPTHVVLIQSNPNPASIYDVSWSMVSAWSREFVFEESLARISCHVDPQTGVFTALSNHRVENPAPQITTTTLPSPGGFQYDPRNNAWQDFTLDPSYLWGDFARNTDALFNWPNSSTLYQANIAQSNYNGYVNLGMLVKADDGSMKFVNAGFWELDPVIHGYPIQLVAGHNAIYQFGVNVVDNRTGALQTILTKIPLTGMNGTDFRPPPGLPTYNVSDIRHCDREATTASFYRDTLAVLCKNSSYFNSRGGPVDSSSPSILSLFHDNNSFDALSSSIEPMLPSIGLDTYGDNFQAISAAAESKIWGFVGNPYPAGLSFEPDLNFDKRLSKTWSRIKRKLKKKIVEVLIKDDDEFKDQQQRDMENNPDDQRK</sequence>
<dbReference type="OrthoDB" id="2411428at2759"/>
<feature type="non-terminal residue" evidence="1">
    <location>
        <position position="1"/>
    </location>
</feature>
<comment type="caution">
    <text evidence="1">The sequence shown here is derived from an EMBL/GenBank/DDBJ whole genome shotgun (WGS) entry which is preliminary data.</text>
</comment>
<dbReference type="EMBL" id="JAAAHW010007925">
    <property type="protein sequence ID" value="KAF9945753.1"/>
    <property type="molecule type" value="Genomic_DNA"/>
</dbReference>
<reference evidence="1" key="1">
    <citation type="journal article" date="2020" name="Fungal Divers.">
        <title>Resolving the Mortierellaceae phylogeny through synthesis of multi-gene phylogenetics and phylogenomics.</title>
        <authorList>
            <person name="Vandepol N."/>
            <person name="Liber J."/>
            <person name="Desiro A."/>
            <person name="Na H."/>
            <person name="Kennedy M."/>
            <person name="Barry K."/>
            <person name="Grigoriev I.V."/>
            <person name="Miller A.N."/>
            <person name="O'Donnell K."/>
            <person name="Stajich J.E."/>
            <person name="Bonito G."/>
        </authorList>
    </citation>
    <scope>NUCLEOTIDE SEQUENCE</scope>
    <source>
        <strain evidence="1">MES-2147</strain>
    </source>
</reference>
<evidence type="ECO:0000313" key="1">
    <source>
        <dbReference type="EMBL" id="KAF9945753.1"/>
    </source>
</evidence>
<evidence type="ECO:0000313" key="2">
    <source>
        <dbReference type="Proteomes" id="UP000749646"/>
    </source>
</evidence>
<dbReference type="AlphaFoldDB" id="A0A9P6IS34"/>
<protein>
    <submittedName>
        <fullName evidence="1">Uncharacterized protein</fullName>
    </submittedName>
</protein>
<gene>
    <name evidence="1" type="ORF">BGZ65_010416</name>
</gene>
<dbReference type="Proteomes" id="UP000749646">
    <property type="component" value="Unassembled WGS sequence"/>
</dbReference>
<organism evidence="1 2">
    <name type="scientific">Modicella reniformis</name>
    <dbReference type="NCBI Taxonomy" id="1440133"/>
    <lineage>
        <taxon>Eukaryota</taxon>
        <taxon>Fungi</taxon>
        <taxon>Fungi incertae sedis</taxon>
        <taxon>Mucoromycota</taxon>
        <taxon>Mortierellomycotina</taxon>
        <taxon>Mortierellomycetes</taxon>
        <taxon>Mortierellales</taxon>
        <taxon>Mortierellaceae</taxon>
        <taxon>Modicella</taxon>
    </lineage>
</organism>
<proteinExistence type="predicted"/>
<keyword evidence="2" id="KW-1185">Reference proteome</keyword>
<name>A0A9P6IS34_9FUNG</name>
<accession>A0A9P6IS34</accession>